<evidence type="ECO:0000256" key="1">
    <source>
        <dbReference type="SAM" id="MobiDB-lite"/>
    </source>
</evidence>
<sequence>MNNRAFLFDVNAVESNTPVAAPQSEADTLPYFRCSLRNYSLHPTNHCLPILPLSLPNSRQPRSPVGWSQTAASQRACPLKTRLTQTASMGSPEEHSQRQKAKKRHRIC</sequence>
<feature type="compositionally biased region" description="Polar residues" evidence="1">
    <location>
        <begin position="58"/>
        <end position="73"/>
    </location>
</feature>
<evidence type="ECO:0000313" key="3">
    <source>
        <dbReference type="Proteomes" id="UP001281761"/>
    </source>
</evidence>
<dbReference type="Proteomes" id="UP001281761">
    <property type="component" value="Unassembled WGS sequence"/>
</dbReference>
<name>A0ABQ9X8I1_9EUKA</name>
<gene>
    <name evidence="2" type="ORF">BLNAU_16236</name>
</gene>
<reference evidence="2 3" key="1">
    <citation type="journal article" date="2022" name="bioRxiv">
        <title>Genomics of Preaxostyla Flagellates Illuminates Evolutionary Transitions and the Path Towards Mitochondrial Loss.</title>
        <authorList>
            <person name="Novak L.V.F."/>
            <person name="Treitli S.C."/>
            <person name="Pyrih J."/>
            <person name="Halakuc P."/>
            <person name="Pipaliya S.V."/>
            <person name="Vacek V."/>
            <person name="Brzon O."/>
            <person name="Soukal P."/>
            <person name="Eme L."/>
            <person name="Dacks J.B."/>
            <person name="Karnkowska A."/>
            <person name="Elias M."/>
            <person name="Hampl V."/>
        </authorList>
    </citation>
    <scope>NUCLEOTIDE SEQUENCE [LARGE SCALE GENOMIC DNA]</scope>
    <source>
        <strain evidence="2">NAU3</strain>
        <tissue evidence="2">Gut</tissue>
    </source>
</reference>
<organism evidence="2 3">
    <name type="scientific">Blattamonas nauphoetae</name>
    <dbReference type="NCBI Taxonomy" id="2049346"/>
    <lineage>
        <taxon>Eukaryota</taxon>
        <taxon>Metamonada</taxon>
        <taxon>Preaxostyla</taxon>
        <taxon>Oxymonadida</taxon>
        <taxon>Blattamonas</taxon>
    </lineage>
</organism>
<keyword evidence="3" id="KW-1185">Reference proteome</keyword>
<comment type="caution">
    <text evidence="2">The sequence shown here is derived from an EMBL/GenBank/DDBJ whole genome shotgun (WGS) entry which is preliminary data.</text>
</comment>
<proteinExistence type="predicted"/>
<feature type="region of interest" description="Disordered" evidence="1">
    <location>
        <begin position="58"/>
        <end position="108"/>
    </location>
</feature>
<protein>
    <submittedName>
        <fullName evidence="2">Uncharacterized protein</fullName>
    </submittedName>
</protein>
<accession>A0ABQ9X8I1</accession>
<dbReference type="EMBL" id="JARBJD010000167">
    <property type="protein sequence ID" value="KAK2948893.1"/>
    <property type="molecule type" value="Genomic_DNA"/>
</dbReference>
<evidence type="ECO:0000313" key="2">
    <source>
        <dbReference type="EMBL" id="KAK2948893.1"/>
    </source>
</evidence>
<feature type="compositionally biased region" description="Basic residues" evidence="1">
    <location>
        <begin position="98"/>
        <end position="108"/>
    </location>
</feature>